<dbReference type="Proteomes" id="UP000279909">
    <property type="component" value="Unassembled WGS sequence"/>
</dbReference>
<dbReference type="RefSeq" id="WP_122973612.1">
    <property type="nucleotide sequence ID" value="NZ_RHLQ01000073.1"/>
</dbReference>
<proteinExistence type="predicted"/>
<protein>
    <submittedName>
        <fullName evidence="1">Terpene synthase</fullName>
    </submittedName>
</protein>
<reference evidence="1 2" key="1">
    <citation type="journal article" date="2014" name="Int. J. Syst. Evol. Microbiol.">
        <title>Lysinibacillus halotolerans sp. nov., isolated from saline-alkaline soil.</title>
        <authorList>
            <person name="Kong D."/>
            <person name="Wang Y."/>
            <person name="Zhao B."/>
            <person name="Li Y."/>
            <person name="Song J."/>
            <person name="Zhai Y."/>
            <person name="Zhang C."/>
            <person name="Wang H."/>
            <person name="Chen X."/>
            <person name="Zhao B."/>
            <person name="Ruan Z."/>
        </authorList>
    </citation>
    <scope>NUCLEOTIDE SEQUENCE [LARGE SCALE GENOMIC DNA]</scope>
    <source>
        <strain evidence="1 2">MCCC 1A12703</strain>
    </source>
</reference>
<evidence type="ECO:0000313" key="2">
    <source>
        <dbReference type="Proteomes" id="UP000279909"/>
    </source>
</evidence>
<comment type="caution">
    <text evidence="1">The sequence shown here is derived from an EMBL/GenBank/DDBJ whole genome shotgun (WGS) entry which is preliminary data.</text>
</comment>
<gene>
    <name evidence="1" type="ORF">EC501_17385</name>
</gene>
<accession>A0A3M8H172</accession>
<name>A0A3M8H172_9BACI</name>
<keyword evidence="2" id="KW-1185">Reference proteome</keyword>
<evidence type="ECO:0000313" key="1">
    <source>
        <dbReference type="EMBL" id="RNC96202.1"/>
    </source>
</evidence>
<dbReference type="OrthoDB" id="2455960at2"/>
<dbReference type="EMBL" id="RHLQ01000073">
    <property type="protein sequence ID" value="RNC96202.1"/>
    <property type="molecule type" value="Genomic_DNA"/>
</dbReference>
<organism evidence="1 2">
    <name type="scientific">Lysinibacillus halotolerans</name>
    <dbReference type="NCBI Taxonomy" id="1368476"/>
    <lineage>
        <taxon>Bacteria</taxon>
        <taxon>Bacillati</taxon>
        <taxon>Bacillota</taxon>
        <taxon>Bacilli</taxon>
        <taxon>Bacillales</taxon>
        <taxon>Bacillaceae</taxon>
        <taxon>Lysinibacillus</taxon>
    </lineage>
</organism>
<sequence length="146" mass="17561">MISIDRKLRLRDLEIFRFYKENKVLAYVIIEDTRGPFTEEDKKLEPLCFLDEEDLNEIVNVFKIYLLTDEPLEKNDSIMLREFFGNLVDISSVTSFIIQEFVQEDLYEHVDDSWDIKTYQRMLDIVGSKYEIQPIHEKNWLNLSQE</sequence>
<dbReference type="AlphaFoldDB" id="A0A3M8H172"/>